<name>A0A8X6LUU1_TRICU</name>
<dbReference type="AlphaFoldDB" id="A0A8X6LUU1"/>
<evidence type="ECO:0000313" key="1">
    <source>
        <dbReference type="EMBL" id="GFR22810.1"/>
    </source>
</evidence>
<dbReference type="Proteomes" id="UP000887116">
    <property type="component" value="Unassembled WGS sequence"/>
</dbReference>
<comment type="caution">
    <text evidence="1">The sequence shown here is derived from an EMBL/GenBank/DDBJ whole genome shotgun (WGS) entry which is preliminary data.</text>
</comment>
<protein>
    <submittedName>
        <fullName evidence="1">Uncharacterized protein</fullName>
    </submittedName>
</protein>
<accession>A0A8X6LUU1</accession>
<proteinExistence type="predicted"/>
<evidence type="ECO:0000313" key="2">
    <source>
        <dbReference type="Proteomes" id="UP000887116"/>
    </source>
</evidence>
<keyword evidence="2" id="KW-1185">Reference proteome</keyword>
<gene>
    <name evidence="1" type="primary">NCL1_48543</name>
    <name evidence="1" type="ORF">TNCT_6791</name>
</gene>
<sequence length="183" mass="21675">MLTSLEKQCRVLSARKDYVTEMMEIENAIPSQTEDVTQQLEEEAANLDEKIKNLEDHNPIRLHIPKTTKFEIPPPQLNTTWSLFTNRLAQPDNRNFHTASTNQEVDSQVFNLTKDILSAHASASKPVYHTEQPYVQGELRHLFKERNRARKLWQLTRYPQHKTDYHRLQSIIRRKVFHYRQQA</sequence>
<reference evidence="1" key="1">
    <citation type="submission" date="2020-07" db="EMBL/GenBank/DDBJ databases">
        <title>Multicomponent nature underlies the extraordinary mechanical properties of spider dragline silk.</title>
        <authorList>
            <person name="Kono N."/>
            <person name="Nakamura H."/>
            <person name="Mori M."/>
            <person name="Yoshida Y."/>
            <person name="Ohtoshi R."/>
            <person name="Malay A.D."/>
            <person name="Moran D.A.P."/>
            <person name="Tomita M."/>
            <person name="Numata K."/>
            <person name="Arakawa K."/>
        </authorList>
    </citation>
    <scope>NUCLEOTIDE SEQUENCE</scope>
</reference>
<organism evidence="1 2">
    <name type="scientific">Trichonephila clavata</name>
    <name type="common">Joro spider</name>
    <name type="synonym">Nephila clavata</name>
    <dbReference type="NCBI Taxonomy" id="2740835"/>
    <lineage>
        <taxon>Eukaryota</taxon>
        <taxon>Metazoa</taxon>
        <taxon>Ecdysozoa</taxon>
        <taxon>Arthropoda</taxon>
        <taxon>Chelicerata</taxon>
        <taxon>Arachnida</taxon>
        <taxon>Araneae</taxon>
        <taxon>Araneomorphae</taxon>
        <taxon>Entelegynae</taxon>
        <taxon>Araneoidea</taxon>
        <taxon>Nephilidae</taxon>
        <taxon>Trichonephila</taxon>
    </lineage>
</organism>
<dbReference type="EMBL" id="BMAO01018353">
    <property type="protein sequence ID" value="GFR22810.1"/>
    <property type="molecule type" value="Genomic_DNA"/>
</dbReference>